<organism evidence="1 2">
    <name type="scientific">Pseudomonas lurida</name>
    <dbReference type="NCBI Taxonomy" id="244566"/>
    <lineage>
        <taxon>Bacteria</taxon>
        <taxon>Pseudomonadati</taxon>
        <taxon>Pseudomonadota</taxon>
        <taxon>Gammaproteobacteria</taxon>
        <taxon>Pseudomonadales</taxon>
        <taxon>Pseudomonadaceae</taxon>
        <taxon>Pseudomonas</taxon>
    </lineage>
</organism>
<reference evidence="1 2" key="1">
    <citation type="submission" date="2023-02" db="EMBL/GenBank/DDBJ databases">
        <title>Evolution of Hrp T3SS in non-pathogenic Pseudomonas fluorescens.</title>
        <authorList>
            <person name="Liao K."/>
            <person name="Wei H."/>
            <person name="Gu Y."/>
        </authorList>
    </citation>
    <scope>NUCLEOTIDE SEQUENCE [LARGE SCALE GENOMIC DNA]</scope>
    <source>
        <strain evidence="1 2">FP2043</strain>
    </source>
</reference>
<sequence>MNARIANMVVVVIVLLCGGWGRTVIAGPAEDFIGQEAVKVLRDRYNDTRDGCPNAPGIVCNGVLLRSTVPGPTFRFWGISPNAAKKNGLSFSYLRKDIKFDRTIRDDDNGYFVDPPIGNRSNKEDVNILCATPKDSWSDFRNEQGCGISANTGAVSASCETQGITTGAQWMTKFQADGFDNQKQCGFNLREGRGAAGVTAFKAFVDASKMLSPQPLNQQNEVILAIADPADVNNRIYWNDSSPKTLPLRALYFIPDKEGRGQGQLDAQYDQGDYCKYTGEFMPIVRLTLPKAPDQDATFTYDPADQKSCVAPAAVGKYIEKGEWISRYDPGTKQVEWSLALTPTTLGRNVRDDAETELVIAEIRSLFGKDHQWQSPPGRGASMREQLICHYLDARNKPVWNLEPFRPAATTAQSRQYGCNHL</sequence>
<dbReference type="EMBL" id="CP117450">
    <property type="protein sequence ID" value="WLH08192.1"/>
    <property type="molecule type" value="Genomic_DNA"/>
</dbReference>
<protein>
    <submittedName>
        <fullName evidence="1">DUF2599 domain-containing protein</fullName>
    </submittedName>
</protein>
<proteinExistence type="predicted"/>
<gene>
    <name evidence="1" type="ORF">PSH67_05920</name>
</gene>
<evidence type="ECO:0000313" key="1">
    <source>
        <dbReference type="EMBL" id="WLH08192.1"/>
    </source>
</evidence>
<evidence type="ECO:0000313" key="2">
    <source>
        <dbReference type="Proteomes" id="UP001236748"/>
    </source>
</evidence>
<dbReference type="GeneID" id="99720140"/>
<dbReference type="RefSeq" id="WP_098465843.1">
    <property type="nucleotide sequence ID" value="NZ_CP117450.1"/>
</dbReference>
<accession>A0ABY9FXW8</accession>
<dbReference type="Proteomes" id="UP001236748">
    <property type="component" value="Chromosome"/>
</dbReference>
<dbReference type="Pfam" id="PF10783">
    <property type="entry name" value="DUF2599"/>
    <property type="match status" value="1"/>
</dbReference>
<keyword evidence="2" id="KW-1185">Reference proteome</keyword>
<dbReference type="InterPro" id="IPR019719">
    <property type="entry name" value="DUF2599"/>
</dbReference>
<name>A0ABY9FXW8_9PSED</name>